<evidence type="ECO:0000313" key="3">
    <source>
        <dbReference type="Proteomes" id="UP001500929"/>
    </source>
</evidence>
<keyword evidence="1" id="KW-1133">Transmembrane helix</keyword>
<organism evidence="2 3">
    <name type="scientific">Herbiconiux moechotypicola</name>
    <dbReference type="NCBI Taxonomy" id="637393"/>
    <lineage>
        <taxon>Bacteria</taxon>
        <taxon>Bacillati</taxon>
        <taxon>Actinomycetota</taxon>
        <taxon>Actinomycetes</taxon>
        <taxon>Micrococcales</taxon>
        <taxon>Microbacteriaceae</taxon>
        <taxon>Herbiconiux</taxon>
    </lineage>
</organism>
<keyword evidence="1" id="KW-0812">Transmembrane</keyword>
<reference evidence="2 3" key="1">
    <citation type="journal article" date="2019" name="Int. J. Syst. Evol. Microbiol.">
        <title>The Global Catalogue of Microorganisms (GCM) 10K type strain sequencing project: providing services to taxonomists for standard genome sequencing and annotation.</title>
        <authorList>
            <consortium name="The Broad Institute Genomics Platform"/>
            <consortium name="The Broad Institute Genome Sequencing Center for Infectious Disease"/>
            <person name="Wu L."/>
            <person name="Ma J."/>
        </authorList>
    </citation>
    <scope>NUCLEOTIDE SEQUENCE [LARGE SCALE GENOMIC DNA]</scope>
    <source>
        <strain evidence="2 3">JCM 16117</strain>
    </source>
</reference>
<proteinExistence type="predicted"/>
<dbReference type="RefSeq" id="WP_259479913.1">
    <property type="nucleotide sequence ID" value="NZ_BAAAQY010000008.1"/>
</dbReference>
<evidence type="ECO:0008006" key="4">
    <source>
        <dbReference type="Google" id="ProtNLM"/>
    </source>
</evidence>
<comment type="caution">
    <text evidence="2">The sequence shown here is derived from an EMBL/GenBank/DDBJ whole genome shotgun (WGS) entry which is preliminary data.</text>
</comment>
<accession>A0ABN3DTZ7</accession>
<gene>
    <name evidence="2" type="ORF">GCM10009851_28600</name>
</gene>
<evidence type="ECO:0000313" key="2">
    <source>
        <dbReference type="EMBL" id="GAA2241493.1"/>
    </source>
</evidence>
<dbReference type="EMBL" id="BAAAQY010000008">
    <property type="protein sequence ID" value="GAA2241493.1"/>
    <property type="molecule type" value="Genomic_DNA"/>
</dbReference>
<sequence>MRVLLKLILDCDPDAAWRAIRSPAVFREVSSPLVEIESLSVEGFPTVWEPGVHPVELRGGGVLPIGQQVIRLTFETAEQGSTRILHDSGAGLRGAVSGIKLWDHKMAVAPDPAGTGKTLYRDQLVIGAGLLTPFAWYGLWAFWQWRGRRLQQLAPTWAYDPVRDEAEGDAA</sequence>
<name>A0ABN3DTZ7_9MICO</name>
<evidence type="ECO:0000256" key="1">
    <source>
        <dbReference type="SAM" id="Phobius"/>
    </source>
</evidence>
<keyword evidence="1" id="KW-0472">Membrane</keyword>
<keyword evidence="3" id="KW-1185">Reference proteome</keyword>
<dbReference type="Proteomes" id="UP001500929">
    <property type="component" value="Unassembled WGS sequence"/>
</dbReference>
<feature type="transmembrane region" description="Helical" evidence="1">
    <location>
        <begin position="124"/>
        <end position="143"/>
    </location>
</feature>
<protein>
    <recommendedName>
        <fullName evidence="4">SRPBCC family protein</fullName>
    </recommendedName>
</protein>